<gene>
    <name evidence="7" type="ORF">GCM10017083_53560</name>
</gene>
<evidence type="ECO:0000256" key="3">
    <source>
        <dbReference type="ARBA" id="ARBA00022692"/>
    </source>
</evidence>
<dbReference type="Pfam" id="PF02653">
    <property type="entry name" value="BPD_transp_2"/>
    <property type="match status" value="1"/>
</dbReference>
<dbReference type="InterPro" id="IPR001851">
    <property type="entry name" value="ABC_transp_permease"/>
</dbReference>
<reference evidence="7" key="1">
    <citation type="journal article" date="2014" name="Int. J. Syst. Evol. Microbiol.">
        <title>Complete genome sequence of Corynebacterium casei LMG S-19264T (=DSM 44701T), isolated from a smear-ripened cheese.</title>
        <authorList>
            <consortium name="US DOE Joint Genome Institute (JGI-PGF)"/>
            <person name="Walter F."/>
            <person name="Albersmeier A."/>
            <person name="Kalinowski J."/>
            <person name="Ruckert C."/>
        </authorList>
    </citation>
    <scope>NUCLEOTIDE SEQUENCE</scope>
    <source>
        <strain evidence="7">KCTC 42651</strain>
    </source>
</reference>
<protein>
    <submittedName>
        <fullName evidence="7">Branched-chain amino acid ABC transporter permease</fullName>
    </submittedName>
</protein>
<proteinExistence type="predicted"/>
<keyword evidence="5 6" id="KW-0472">Membrane</keyword>
<keyword evidence="8" id="KW-1185">Reference proteome</keyword>
<dbReference type="RefSeq" id="WP_189995554.1">
    <property type="nucleotide sequence ID" value="NZ_BMZS01000016.1"/>
</dbReference>
<feature type="transmembrane region" description="Helical" evidence="6">
    <location>
        <begin position="12"/>
        <end position="30"/>
    </location>
</feature>
<reference evidence="7" key="2">
    <citation type="submission" date="2020-09" db="EMBL/GenBank/DDBJ databases">
        <authorList>
            <person name="Sun Q."/>
            <person name="Kim S."/>
        </authorList>
    </citation>
    <scope>NUCLEOTIDE SEQUENCE</scope>
    <source>
        <strain evidence="7">KCTC 42651</strain>
    </source>
</reference>
<evidence type="ECO:0000313" key="7">
    <source>
        <dbReference type="EMBL" id="GHD63386.1"/>
    </source>
</evidence>
<feature type="transmembrane region" description="Helical" evidence="6">
    <location>
        <begin position="36"/>
        <end position="57"/>
    </location>
</feature>
<feature type="transmembrane region" description="Helical" evidence="6">
    <location>
        <begin position="64"/>
        <end position="82"/>
    </location>
</feature>
<feature type="transmembrane region" description="Helical" evidence="6">
    <location>
        <begin position="293"/>
        <end position="316"/>
    </location>
</feature>
<feature type="transmembrane region" description="Helical" evidence="6">
    <location>
        <begin position="209"/>
        <end position="232"/>
    </location>
</feature>
<comment type="subcellular location">
    <subcellularLocation>
        <location evidence="1">Cell membrane</location>
        <topology evidence="1">Multi-pass membrane protein</topology>
    </subcellularLocation>
</comment>
<evidence type="ECO:0000256" key="6">
    <source>
        <dbReference type="SAM" id="Phobius"/>
    </source>
</evidence>
<sequence length="338" mass="37354">MDYDIKQTTAWVTGPILLSLVLFGTMPFWIEAVGLYQYLGVEVLIWVIFALGFNLLLGYTGLPSFGHGAFLGIGAYAFGLAQFEVWPNLWFCLAASVVVTALFGAVTALFLSHRRGIYFALMSIAFGQIFYFIASKWTDVTHGEDGLLNIQRLPVELGFAQLSIRDNAELYYLCFAIYAVLVIVLWRLTNSPFGRLLRAIKQNETRVAFVGYPVTLYKWAVFTLSCAIAGLAGGLFAMAQEGAYINVMSLQWSGIVVLMVLIGGGFVSFWGPVLGVALYFVARDVLGAYTDTWLLWFGLMFVVLVMFKPQGLAGIWQDLSRRRAAERPGRTASAGMEG</sequence>
<evidence type="ECO:0000256" key="2">
    <source>
        <dbReference type="ARBA" id="ARBA00022475"/>
    </source>
</evidence>
<evidence type="ECO:0000313" key="8">
    <source>
        <dbReference type="Proteomes" id="UP000630353"/>
    </source>
</evidence>
<keyword evidence="2" id="KW-1003">Cell membrane</keyword>
<evidence type="ECO:0000256" key="1">
    <source>
        <dbReference type="ARBA" id="ARBA00004651"/>
    </source>
</evidence>
<dbReference type="AlphaFoldDB" id="A0A919CSA6"/>
<evidence type="ECO:0000256" key="4">
    <source>
        <dbReference type="ARBA" id="ARBA00022989"/>
    </source>
</evidence>
<dbReference type="GO" id="GO:0015658">
    <property type="term" value="F:branched-chain amino acid transmembrane transporter activity"/>
    <property type="evidence" value="ECO:0007669"/>
    <property type="project" value="InterPro"/>
</dbReference>
<feature type="transmembrane region" description="Helical" evidence="6">
    <location>
        <begin position="88"/>
        <end position="110"/>
    </location>
</feature>
<feature type="transmembrane region" description="Helical" evidence="6">
    <location>
        <begin position="252"/>
        <end position="281"/>
    </location>
</feature>
<dbReference type="PANTHER" id="PTHR30482">
    <property type="entry name" value="HIGH-AFFINITY BRANCHED-CHAIN AMINO ACID TRANSPORT SYSTEM PERMEASE"/>
    <property type="match status" value="1"/>
</dbReference>
<dbReference type="GO" id="GO:0005886">
    <property type="term" value="C:plasma membrane"/>
    <property type="evidence" value="ECO:0007669"/>
    <property type="project" value="UniProtKB-SubCell"/>
</dbReference>
<name>A0A919CSA6_9PROT</name>
<keyword evidence="3 6" id="KW-0812">Transmembrane</keyword>
<evidence type="ECO:0000256" key="5">
    <source>
        <dbReference type="ARBA" id="ARBA00023136"/>
    </source>
</evidence>
<comment type="caution">
    <text evidence="7">The sequence shown here is derived from an EMBL/GenBank/DDBJ whole genome shotgun (WGS) entry which is preliminary data.</text>
</comment>
<dbReference type="InterPro" id="IPR043428">
    <property type="entry name" value="LivM-like"/>
</dbReference>
<dbReference type="CDD" id="cd06581">
    <property type="entry name" value="TM_PBP1_LivM_like"/>
    <property type="match status" value="1"/>
</dbReference>
<organism evidence="7 8">
    <name type="scientific">Thalassobaculum fulvum</name>
    <dbReference type="NCBI Taxonomy" id="1633335"/>
    <lineage>
        <taxon>Bacteria</taxon>
        <taxon>Pseudomonadati</taxon>
        <taxon>Pseudomonadota</taxon>
        <taxon>Alphaproteobacteria</taxon>
        <taxon>Rhodospirillales</taxon>
        <taxon>Thalassobaculaceae</taxon>
        <taxon>Thalassobaculum</taxon>
    </lineage>
</organism>
<accession>A0A919CSA6</accession>
<keyword evidence="4 6" id="KW-1133">Transmembrane helix</keyword>
<dbReference type="Proteomes" id="UP000630353">
    <property type="component" value="Unassembled WGS sequence"/>
</dbReference>
<dbReference type="EMBL" id="BMZS01000016">
    <property type="protein sequence ID" value="GHD63386.1"/>
    <property type="molecule type" value="Genomic_DNA"/>
</dbReference>
<dbReference type="PANTHER" id="PTHR30482:SF17">
    <property type="entry name" value="ABC TRANSPORTER ATP-BINDING PROTEIN"/>
    <property type="match status" value="1"/>
</dbReference>
<feature type="transmembrane region" description="Helical" evidence="6">
    <location>
        <begin position="117"/>
        <end position="134"/>
    </location>
</feature>
<feature type="transmembrane region" description="Helical" evidence="6">
    <location>
        <begin position="170"/>
        <end position="188"/>
    </location>
</feature>